<organism evidence="2 3">
    <name type="scientific">Jingyaoa shaoxingensis</name>
    <dbReference type="NCBI Taxonomy" id="2763671"/>
    <lineage>
        <taxon>Bacteria</taxon>
        <taxon>Bacillati</taxon>
        <taxon>Bacillota</taxon>
        <taxon>Clostridia</taxon>
        <taxon>Lachnospirales</taxon>
        <taxon>Lachnospiraceae</taxon>
        <taxon>Jingyaoa</taxon>
    </lineage>
</organism>
<dbReference type="SUPFAM" id="SSF55136">
    <property type="entry name" value="Probable bacterial effector-binding domain"/>
    <property type="match status" value="1"/>
</dbReference>
<dbReference type="Proteomes" id="UP000657421">
    <property type="component" value="Unassembled WGS sequence"/>
</dbReference>
<evidence type="ECO:0000313" key="3">
    <source>
        <dbReference type="Proteomes" id="UP000657421"/>
    </source>
</evidence>
<dbReference type="Pfam" id="PF06445">
    <property type="entry name" value="GyrI-like"/>
    <property type="match status" value="1"/>
</dbReference>
<proteinExistence type="predicted"/>
<name>A0ABR7N7X2_9FIRM</name>
<dbReference type="InterPro" id="IPR029442">
    <property type="entry name" value="GyrI-like"/>
</dbReference>
<keyword evidence="3" id="KW-1185">Reference proteome</keyword>
<evidence type="ECO:0000259" key="1">
    <source>
        <dbReference type="Pfam" id="PF06445"/>
    </source>
</evidence>
<feature type="domain" description="GyrI-like small molecule binding" evidence="1">
    <location>
        <begin position="22"/>
        <end position="142"/>
    </location>
</feature>
<dbReference type="InterPro" id="IPR011256">
    <property type="entry name" value="Reg_factor_effector_dom_sf"/>
</dbReference>
<gene>
    <name evidence="2" type="ORF">H8716_05295</name>
</gene>
<dbReference type="EMBL" id="JACRSZ010000003">
    <property type="protein sequence ID" value="MBC8572505.1"/>
    <property type="molecule type" value="Genomic_DNA"/>
</dbReference>
<dbReference type="RefSeq" id="WP_249307511.1">
    <property type="nucleotide sequence ID" value="NZ_JACRSZ010000003.1"/>
</dbReference>
<evidence type="ECO:0000313" key="2">
    <source>
        <dbReference type="EMBL" id="MBC8572505.1"/>
    </source>
</evidence>
<accession>A0ABR7N7X2</accession>
<comment type="caution">
    <text evidence="2">The sequence shown here is derived from an EMBL/GenBank/DDBJ whole genome shotgun (WGS) entry which is preliminary data.</text>
</comment>
<sequence length="143" mass="16643">MNEKKLFRIGEVTPHTYLDLEYAIRKLEENQKESMVFLGKVGVGIPKEKLEKRDVGNYQLTFLVLDEEDCYEGQTEELPETRCVTIRFCGSHREAGVYYKKLLDYIDAHRLQITGFSREITLIDYGMTSDPEKFVTEIRIPVA</sequence>
<reference evidence="2 3" key="1">
    <citation type="submission" date="2020-08" db="EMBL/GenBank/DDBJ databases">
        <title>Genome public.</title>
        <authorList>
            <person name="Liu C."/>
            <person name="Sun Q."/>
        </authorList>
    </citation>
    <scope>NUCLEOTIDE SEQUENCE [LARGE SCALE GENOMIC DNA]</scope>
    <source>
        <strain evidence="2 3">NSJ-46</strain>
    </source>
</reference>
<protein>
    <submittedName>
        <fullName evidence="2">GyrI-like domain-containing protein</fullName>
    </submittedName>
</protein>
<dbReference type="Gene3D" id="3.20.80.10">
    <property type="entry name" value="Regulatory factor, effector binding domain"/>
    <property type="match status" value="1"/>
</dbReference>